<proteinExistence type="predicted"/>
<dbReference type="PROSITE" id="PS51077">
    <property type="entry name" value="HTH_ICLR"/>
    <property type="match status" value="1"/>
</dbReference>
<dbReference type="SUPFAM" id="SSF46785">
    <property type="entry name" value="Winged helix' DNA-binding domain"/>
    <property type="match status" value="1"/>
</dbReference>
<keyword evidence="7" id="KW-1185">Reference proteome</keyword>
<reference evidence="7" key="1">
    <citation type="journal article" date="2019" name="Int. J. Syst. Evol. Microbiol.">
        <title>The Global Catalogue of Microorganisms (GCM) 10K type strain sequencing project: providing services to taxonomists for standard genome sequencing and annotation.</title>
        <authorList>
            <consortium name="The Broad Institute Genomics Platform"/>
            <consortium name="The Broad Institute Genome Sequencing Center for Infectious Disease"/>
            <person name="Wu L."/>
            <person name="Ma J."/>
        </authorList>
    </citation>
    <scope>NUCLEOTIDE SEQUENCE [LARGE SCALE GENOMIC DNA]</scope>
    <source>
        <strain evidence="7">CCUG 62982</strain>
    </source>
</reference>
<dbReference type="InterPro" id="IPR029016">
    <property type="entry name" value="GAF-like_dom_sf"/>
</dbReference>
<keyword evidence="3" id="KW-0804">Transcription</keyword>
<dbReference type="Gene3D" id="1.10.10.10">
    <property type="entry name" value="Winged helix-like DNA-binding domain superfamily/Winged helix DNA-binding domain"/>
    <property type="match status" value="1"/>
</dbReference>
<dbReference type="SMART" id="SM00346">
    <property type="entry name" value="HTH_ICLR"/>
    <property type="match status" value="1"/>
</dbReference>
<dbReference type="InterPro" id="IPR036390">
    <property type="entry name" value="WH_DNA-bd_sf"/>
</dbReference>
<evidence type="ECO:0000313" key="7">
    <source>
        <dbReference type="Proteomes" id="UP001596977"/>
    </source>
</evidence>
<evidence type="ECO:0000256" key="2">
    <source>
        <dbReference type="ARBA" id="ARBA00023125"/>
    </source>
</evidence>
<dbReference type="InterPro" id="IPR014757">
    <property type="entry name" value="Tscrpt_reg_IclR_C"/>
</dbReference>
<protein>
    <submittedName>
        <fullName evidence="6">IclR family transcriptional regulator</fullName>
    </submittedName>
</protein>
<dbReference type="InterPro" id="IPR036388">
    <property type="entry name" value="WH-like_DNA-bd_sf"/>
</dbReference>
<dbReference type="Proteomes" id="UP001596977">
    <property type="component" value="Unassembled WGS sequence"/>
</dbReference>
<comment type="caution">
    <text evidence="6">The sequence shown here is derived from an EMBL/GenBank/DDBJ whole genome shotgun (WGS) entry which is preliminary data.</text>
</comment>
<evidence type="ECO:0000256" key="1">
    <source>
        <dbReference type="ARBA" id="ARBA00023015"/>
    </source>
</evidence>
<keyword evidence="2" id="KW-0238">DNA-binding</keyword>
<dbReference type="PROSITE" id="PS51078">
    <property type="entry name" value="ICLR_ED"/>
    <property type="match status" value="1"/>
</dbReference>
<dbReference type="Pfam" id="PF01614">
    <property type="entry name" value="IclR_C"/>
    <property type="match status" value="1"/>
</dbReference>
<dbReference type="InterPro" id="IPR050707">
    <property type="entry name" value="HTH_MetabolicPath_Reg"/>
</dbReference>
<evidence type="ECO:0000256" key="3">
    <source>
        <dbReference type="ARBA" id="ARBA00023163"/>
    </source>
</evidence>
<sequence>MTTSDRVLSILNLFTFERPEWTVEEAAQHLNLAVSTAYRYFKSLNNAGLVVAFNPGRYVLGPAIMQYDRQIRLRDPLLATAKKPMMQLAEWLPPQSMVLLCGLYRTEVMCTDQQFVQRPDYAVSYERGRLMPIYAGSPGQIILAHLSSRAAKAMHQRYAVEMAASGLGSSWEEVRRALRRIRAEEISTASDGQEPGQATTSVGMFGHDGAVVGSLSTVMPARAQARVAFDELKRRLLDAAQTIRAGIALLAQSDRAAEFLRRSGEIAGGEVRPPRWRY</sequence>
<dbReference type="RefSeq" id="WP_264942389.1">
    <property type="nucleotide sequence ID" value="NZ_JAPDRA010000001.1"/>
</dbReference>
<name>A0ABW3H1W3_9SPHN</name>
<accession>A0ABW3H1W3</accession>
<dbReference type="EMBL" id="JBHTJG010000001">
    <property type="protein sequence ID" value="MFD0945368.1"/>
    <property type="molecule type" value="Genomic_DNA"/>
</dbReference>
<evidence type="ECO:0000259" key="5">
    <source>
        <dbReference type="PROSITE" id="PS51078"/>
    </source>
</evidence>
<gene>
    <name evidence="6" type="ORF">ACFQ1E_03340</name>
</gene>
<dbReference type="Pfam" id="PF09339">
    <property type="entry name" value="HTH_IclR"/>
    <property type="match status" value="1"/>
</dbReference>
<organism evidence="6 7">
    <name type="scientific">Sphingomonas canadensis</name>
    <dbReference type="NCBI Taxonomy" id="1219257"/>
    <lineage>
        <taxon>Bacteria</taxon>
        <taxon>Pseudomonadati</taxon>
        <taxon>Pseudomonadota</taxon>
        <taxon>Alphaproteobacteria</taxon>
        <taxon>Sphingomonadales</taxon>
        <taxon>Sphingomonadaceae</taxon>
        <taxon>Sphingomonas</taxon>
    </lineage>
</organism>
<evidence type="ECO:0000259" key="4">
    <source>
        <dbReference type="PROSITE" id="PS51077"/>
    </source>
</evidence>
<dbReference type="InterPro" id="IPR005471">
    <property type="entry name" value="Tscrpt_reg_IclR_N"/>
</dbReference>
<feature type="domain" description="IclR-ED" evidence="5">
    <location>
        <begin position="63"/>
        <end position="249"/>
    </location>
</feature>
<keyword evidence="1" id="KW-0805">Transcription regulation</keyword>
<feature type="domain" description="HTH iclR-type" evidence="4">
    <location>
        <begin position="1"/>
        <end position="62"/>
    </location>
</feature>
<dbReference type="SUPFAM" id="SSF55781">
    <property type="entry name" value="GAF domain-like"/>
    <property type="match status" value="1"/>
</dbReference>
<dbReference type="PANTHER" id="PTHR30136:SF24">
    <property type="entry name" value="HTH-TYPE TRANSCRIPTIONAL REPRESSOR ALLR"/>
    <property type="match status" value="1"/>
</dbReference>
<dbReference type="Gene3D" id="3.30.450.40">
    <property type="match status" value="1"/>
</dbReference>
<evidence type="ECO:0000313" key="6">
    <source>
        <dbReference type="EMBL" id="MFD0945368.1"/>
    </source>
</evidence>
<dbReference type="PANTHER" id="PTHR30136">
    <property type="entry name" value="HELIX-TURN-HELIX TRANSCRIPTIONAL REGULATOR, ICLR FAMILY"/>
    <property type="match status" value="1"/>
</dbReference>